<name>A0A124GN72_PICGL</name>
<dbReference type="AlphaFoldDB" id="A0A124GN72"/>
<proteinExistence type="predicted"/>
<accession>A0A124GN72</accession>
<geneLocation type="mitochondrion" evidence="1"/>
<protein>
    <submittedName>
        <fullName evidence="1">Uncharacterized protein</fullName>
    </submittedName>
</protein>
<reference evidence="1" key="1">
    <citation type="journal article" date="2015" name="Genome Biol. Evol.">
        <title>Organellar Genomes of White Spruce (Picea glauca): Assembly and Annotation.</title>
        <authorList>
            <person name="Jackman S.D."/>
            <person name="Warren R.L."/>
            <person name="Gibb E.A."/>
            <person name="Vandervalk B.P."/>
            <person name="Mohamadi H."/>
            <person name="Chu J."/>
            <person name="Raymond A."/>
            <person name="Pleasance S."/>
            <person name="Coope R."/>
            <person name="Wildung M.R."/>
            <person name="Ritland C.E."/>
            <person name="Bousquet J."/>
            <person name="Jones S.J."/>
            <person name="Bohlmann J."/>
            <person name="Birol I."/>
        </authorList>
    </citation>
    <scope>NUCLEOTIDE SEQUENCE [LARGE SCALE GENOMIC DNA]</scope>
    <source>
        <tissue evidence="1">Flushing bud</tissue>
    </source>
</reference>
<comment type="caution">
    <text evidence="1">The sequence shown here is derived from an EMBL/GenBank/DDBJ whole genome shotgun (WGS) entry which is preliminary data.</text>
</comment>
<keyword evidence="1" id="KW-0496">Mitochondrion</keyword>
<sequence>MMLIDDAPSRIDECNDESMMSDLMSSFWYDA</sequence>
<dbReference type="EMBL" id="LKAM01000006">
    <property type="protein sequence ID" value="KUM47931.1"/>
    <property type="molecule type" value="Genomic_DNA"/>
</dbReference>
<gene>
    <name evidence="1" type="ORF">ABT39_MTgene4926</name>
</gene>
<evidence type="ECO:0000313" key="1">
    <source>
        <dbReference type="EMBL" id="KUM47931.1"/>
    </source>
</evidence>
<organism evidence="1">
    <name type="scientific">Picea glauca</name>
    <name type="common">White spruce</name>
    <name type="synonym">Pinus glauca</name>
    <dbReference type="NCBI Taxonomy" id="3330"/>
    <lineage>
        <taxon>Eukaryota</taxon>
        <taxon>Viridiplantae</taxon>
        <taxon>Streptophyta</taxon>
        <taxon>Embryophyta</taxon>
        <taxon>Tracheophyta</taxon>
        <taxon>Spermatophyta</taxon>
        <taxon>Pinopsida</taxon>
        <taxon>Pinidae</taxon>
        <taxon>Conifers I</taxon>
        <taxon>Pinales</taxon>
        <taxon>Pinaceae</taxon>
        <taxon>Picea</taxon>
    </lineage>
</organism>